<gene>
    <name evidence="10" type="ORF">Q3M24_22440</name>
</gene>
<evidence type="ECO:0000256" key="3">
    <source>
        <dbReference type="ARBA" id="ARBA00022448"/>
    </source>
</evidence>
<evidence type="ECO:0000256" key="5">
    <source>
        <dbReference type="ARBA" id="ARBA00022692"/>
    </source>
</evidence>
<dbReference type="Gene3D" id="1.10.3720.10">
    <property type="entry name" value="MetI-like"/>
    <property type="match status" value="1"/>
</dbReference>
<evidence type="ECO:0000256" key="1">
    <source>
        <dbReference type="ARBA" id="ARBA00004651"/>
    </source>
</evidence>
<keyword evidence="6 8" id="KW-1133">Transmembrane helix</keyword>
<keyword evidence="4" id="KW-1003">Cell membrane</keyword>
<evidence type="ECO:0000313" key="10">
    <source>
        <dbReference type="EMBL" id="XCN72998.1"/>
    </source>
</evidence>
<dbReference type="CDD" id="cd06261">
    <property type="entry name" value="TM_PBP2"/>
    <property type="match status" value="1"/>
</dbReference>
<feature type="transmembrane region" description="Helical" evidence="8">
    <location>
        <begin position="175"/>
        <end position="196"/>
    </location>
</feature>
<organism evidence="10">
    <name type="scientific">Candidatus Electrothrix aestuarii</name>
    <dbReference type="NCBI Taxonomy" id="3062594"/>
    <lineage>
        <taxon>Bacteria</taxon>
        <taxon>Pseudomonadati</taxon>
        <taxon>Thermodesulfobacteriota</taxon>
        <taxon>Desulfobulbia</taxon>
        <taxon>Desulfobulbales</taxon>
        <taxon>Desulfobulbaceae</taxon>
        <taxon>Candidatus Electrothrix</taxon>
    </lineage>
</organism>
<keyword evidence="5 8" id="KW-0812">Transmembrane</keyword>
<dbReference type="Pfam" id="PF00528">
    <property type="entry name" value="BPD_transp_1"/>
    <property type="match status" value="1"/>
</dbReference>
<feature type="transmembrane region" description="Helical" evidence="8">
    <location>
        <begin position="12"/>
        <end position="32"/>
    </location>
</feature>
<protein>
    <submittedName>
        <fullName evidence="10">ABC transporter permease</fullName>
    </submittedName>
</protein>
<keyword evidence="7 8" id="KW-0472">Membrane</keyword>
<evidence type="ECO:0000259" key="9">
    <source>
        <dbReference type="PROSITE" id="PS50928"/>
    </source>
</evidence>
<evidence type="ECO:0000256" key="7">
    <source>
        <dbReference type="ARBA" id="ARBA00023136"/>
    </source>
</evidence>
<dbReference type="PANTHER" id="PTHR43848:SF2">
    <property type="entry name" value="PUTRESCINE TRANSPORT SYSTEM PERMEASE PROTEIN POTI"/>
    <property type="match status" value="1"/>
</dbReference>
<comment type="subcellular location">
    <subcellularLocation>
        <location evidence="1 8">Cell membrane</location>
        <topology evidence="1 8">Multi-pass membrane protein</topology>
    </subcellularLocation>
</comment>
<sequence length="256" mass="28465">MSSIKSFTFHAYYLVVLVLLYTPIVLLVVFSFNDGNTLAFPLKGFTFDWYAALLDAEDLLHSMYHSLIVAVVSSIAAVILGTMAALATTRFRFPCRDFFLTAGTLPLIIPDLAMGVSLQLLFHWLGISLSMWTVACSHVMINIPYVMLIVSPRLQTLQGSIEEASMDLGASYWRTLLKITLPVCAPVLLAGFLYSFGISFDEFDLSFFVTGSYETLPIYLYSQLRFPGRLPLVLALSTIILAVSLIVLLFIEMLSD</sequence>
<evidence type="ECO:0000256" key="2">
    <source>
        <dbReference type="ARBA" id="ARBA00007069"/>
    </source>
</evidence>
<feature type="transmembrane region" description="Helical" evidence="8">
    <location>
        <begin position="98"/>
        <end position="125"/>
    </location>
</feature>
<dbReference type="PANTHER" id="PTHR43848">
    <property type="entry name" value="PUTRESCINE TRANSPORT SYSTEM PERMEASE PROTEIN POTI"/>
    <property type="match status" value="1"/>
</dbReference>
<dbReference type="KEGG" id="eaj:Q3M24_22440"/>
<dbReference type="GO" id="GO:0005886">
    <property type="term" value="C:plasma membrane"/>
    <property type="evidence" value="ECO:0007669"/>
    <property type="project" value="UniProtKB-SubCell"/>
</dbReference>
<keyword evidence="3 8" id="KW-0813">Transport</keyword>
<feature type="transmembrane region" description="Helical" evidence="8">
    <location>
        <begin position="230"/>
        <end position="251"/>
    </location>
</feature>
<feature type="transmembrane region" description="Helical" evidence="8">
    <location>
        <begin position="131"/>
        <end position="154"/>
    </location>
</feature>
<comment type="similarity">
    <text evidence="2">Belongs to the binding-protein-dependent transport system permease family. CysTW subfamily.</text>
</comment>
<reference evidence="10" key="1">
    <citation type="journal article" date="2024" name="Syst. Appl. Microbiol.">
        <title>First single-strain enrichments of Electrothrix cable bacteria, description of E. aestuarii sp. nov. and E. rattekaaiensis sp. nov., and proposal of a cable bacteria taxonomy following the rules of the SeqCode.</title>
        <authorList>
            <person name="Plum-Jensen L.E."/>
            <person name="Schramm A."/>
            <person name="Marshall I.P.G."/>
        </authorList>
    </citation>
    <scope>NUCLEOTIDE SEQUENCE</scope>
    <source>
        <strain evidence="10">Rat1</strain>
    </source>
</reference>
<name>A0AAU8LUN0_9BACT</name>
<dbReference type="InterPro" id="IPR035906">
    <property type="entry name" value="MetI-like_sf"/>
</dbReference>
<dbReference type="AlphaFoldDB" id="A0AAU8LUN0"/>
<evidence type="ECO:0000256" key="6">
    <source>
        <dbReference type="ARBA" id="ARBA00022989"/>
    </source>
</evidence>
<evidence type="ECO:0000256" key="8">
    <source>
        <dbReference type="RuleBase" id="RU363032"/>
    </source>
</evidence>
<evidence type="ECO:0000256" key="4">
    <source>
        <dbReference type="ARBA" id="ARBA00022475"/>
    </source>
</evidence>
<dbReference type="PROSITE" id="PS50928">
    <property type="entry name" value="ABC_TM1"/>
    <property type="match status" value="1"/>
</dbReference>
<dbReference type="InterPro" id="IPR000515">
    <property type="entry name" value="MetI-like"/>
</dbReference>
<dbReference type="SUPFAM" id="SSF161098">
    <property type="entry name" value="MetI-like"/>
    <property type="match status" value="1"/>
</dbReference>
<feature type="transmembrane region" description="Helical" evidence="8">
    <location>
        <begin position="63"/>
        <end position="86"/>
    </location>
</feature>
<reference evidence="10" key="2">
    <citation type="submission" date="2024-06" db="EMBL/GenBank/DDBJ databases">
        <authorList>
            <person name="Plum-Jensen L.E."/>
            <person name="Schramm A."/>
            <person name="Marshall I.P.G."/>
        </authorList>
    </citation>
    <scope>NUCLEOTIDE SEQUENCE</scope>
    <source>
        <strain evidence="10">Rat1</strain>
    </source>
</reference>
<dbReference type="InterPro" id="IPR051789">
    <property type="entry name" value="Bact_Polyamine_Transport"/>
</dbReference>
<accession>A0AAU8LUN0</accession>
<dbReference type="GO" id="GO:0055085">
    <property type="term" value="P:transmembrane transport"/>
    <property type="evidence" value="ECO:0007669"/>
    <property type="project" value="InterPro"/>
</dbReference>
<feature type="domain" description="ABC transmembrane type-1" evidence="9">
    <location>
        <begin position="63"/>
        <end position="251"/>
    </location>
</feature>
<dbReference type="EMBL" id="CP159373">
    <property type="protein sequence ID" value="XCN72998.1"/>
    <property type="molecule type" value="Genomic_DNA"/>
</dbReference>
<proteinExistence type="inferred from homology"/>